<evidence type="ECO:0000313" key="1">
    <source>
        <dbReference type="EMBL" id="JAD54504.1"/>
    </source>
</evidence>
<accession>A0A0A9ARX2</accession>
<dbReference type="AlphaFoldDB" id="A0A0A9ARX2"/>
<reference evidence="1" key="2">
    <citation type="journal article" date="2015" name="Data Brief">
        <title>Shoot transcriptome of the giant reed, Arundo donax.</title>
        <authorList>
            <person name="Barrero R.A."/>
            <person name="Guerrero F.D."/>
            <person name="Moolhuijzen P."/>
            <person name="Goolsby J.A."/>
            <person name="Tidwell J."/>
            <person name="Bellgard S.E."/>
            <person name="Bellgard M.I."/>
        </authorList>
    </citation>
    <scope>NUCLEOTIDE SEQUENCE</scope>
    <source>
        <tissue evidence="1">Shoot tissue taken approximately 20 cm above the soil surface</tissue>
    </source>
</reference>
<organism evidence="1">
    <name type="scientific">Arundo donax</name>
    <name type="common">Giant reed</name>
    <name type="synonym">Donax arundinaceus</name>
    <dbReference type="NCBI Taxonomy" id="35708"/>
    <lineage>
        <taxon>Eukaryota</taxon>
        <taxon>Viridiplantae</taxon>
        <taxon>Streptophyta</taxon>
        <taxon>Embryophyta</taxon>
        <taxon>Tracheophyta</taxon>
        <taxon>Spermatophyta</taxon>
        <taxon>Magnoliopsida</taxon>
        <taxon>Liliopsida</taxon>
        <taxon>Poales</taxon>
        <taxon>Poaceae</taxon>
        <taxon>PACMAD clade</taxon>
        <taxon>Arundinoideae</taxon>
        <taxon>Arundineae</taxon>
        <taxon>Arundo</taxon>
    </lineage>
</organism>
<proteinExistence type="predicted"/>
<dbReference type="EMBL" id="GBRH01243391">
    <property type="protein sequence ID" value="JAD54504.1"/>
    <property type="molecule type" value="Transcribed_RNA"/>
</dbReference>
<sequence length="71" mass="8249">MQKFEFGLGIHQQCPHQEHCFPSLQLLIPSNQTVQHLDLLPYGCTLPDWHSQDPDWHSLRKEFSGNQAQLP</sequence>
<name>A0A0A9ARX2_ARUDO</name>
<protein>
    <submittedName>
        <fullName evidence="1">Uncharacterized protein</fullName>
    </submittedName>
</protein>
<reference evidence="1" key="1">
    <citation type="submission" date="2014-09" db="EMBL/GenBank/DDBJ databases">
        <authorList>
            <person name="Magalhaes I.L.F."/>
            <person name="Oliveira U."/>
            <person name="Santos F.R."/>
            <person name="Vidigal T.H.D.A."/>
            <person name="Brescovit A.D."/>
            <person name="Santos A.J."/>
        </authorList>
    </citation>
    <scope>NUCLEOTIDE SEQUENCE</scope>
    <source>
        <tissue evidence="1">Shoot tissue taken approximately 20 cm above the soil surface</tissue>
    </source>
</reference>